<evidence type="ECO:0000313" key="2">
    <source>
        <dbReference type="EMBL" id="ELP94497.1"/>
    </source>
</evidence>
<dbReference type="RefSeq" id="XP_004261268.1">
    <property type="nucleotide sequence ID" value="XM_004261220.1"/>
</dbReference>
<dbReference type="InterPro" id="IPR053215">
    <property type="entry name" value="TKL_Ser/Thr_kinase"/>
</dbReference>
<dbReference type="Pfam" id="PF07714">
    <property type="entry name" value="PK_Tyr_Ser-Thr"/>
    <property type="match status" value="1"/>
</dbReference>
<keyword evidence="3" id="KW-1185">Reference proteome</keyword>
<gene>
    <name evidence="2" type="ORF">EIN_208490</name>
</gene>
<evidence type="ECO:0000313" key="3">
    <source>
        <dbReference type="Proteomes" id="UP000014680"/>
    </source>
</evidence>
<organism evidence="2 3">
    <name type="scientific">Entamoeba invadens IP1</name>
    <dbReference type="NCBI Taxonomy" id="370355"/>
    <lineage>
        <taxon>Eukaryota</taxon>
        <taxon>Amoebozoa</taxon>
        <taxon>Evosea</taxon>
        <taxon>Archamoebae</taxon>
        <taxon>Mastigamoebida</taxon>
        <taxon>Entamoebidae</taxon>
        <taxon>Entamoeba</taxon>
    </lineage>
</organism>
<dbReference type="InterPro" id="IPR032675">
    <property type="entry name" value="LRR_dom_sf"/>
</dbReference>
<dbReference type="SUPFAM" id="SSF52058">
    <property type="entry name" value="L domain-like"/>
    <property type="match status" value="1"/>
</dbReference>
<accession>L7FNB8</accession>
<dbReference type="InterPro" id="IPR026906">
    <property type="entry name" value="LRR_5"/>
</dbReference>
<name>L7FNB8_ENTIV</name>
<feature type="non-terminal residue" evidence="2">
    <location>
        <position position="1"/>
    </location>
</feature>
<proteinExistence type="predicted"/>
<evidence type="ECO:0000259" key="1">
    <source>
        <dbReference type="PROSITE" id="PS50011"/>
    </source>
</evidence>
<protein>
    <submittedName>
        <fullName evidence="2">Ephrin type-A receptor 4A, putative</fullName>
    </submittedName>
</protein>
<dbReference type="EMBL" id="KB206211">
    <property type="protein sequence ID" value="ELP94497.1"/>
    <property type="molecule type" value="Genomic_DNA"/>
</dbReference>
<dbReference type="OrthoDB" id="1704901at2759"/>
<sequence>FSDIQDFVNLELVSKKYQDNMEKFNYNPIPLTKKTIAYFPNIETLNLWSTEDESFGISITQTSNKGLSFLFKNSTKHYKFQKIVVWFEVDVKTASKNTNPKIQYKNVPFRSYDCTKNTEKIAAIVTSLYENCYSNCEKIRNIVIPPSVTSIGEYCFNNCSFLSNVIIPSSVVTVGNHSFDKCFSLTSVSIPYSVVSIGNFCFNECTSLCAVTLSASTLRLGDFCFNKCSNLSQIKLPSTLKTFNSLYHNNCGNLEDFDQIKESGKEVSFIGPNIPNPYIIWVYCFVLFPKQISEEPLFTQYGSLYDLMRNKNSYDIDTIMKVKLMLDTAKGLSYLHEFGFVHCKLSSFHVFVNSLDFKDDVNGKLTVFNNYKDLYCLLKNVDNGFEPSVGSGIPVYMAPELTDSKPTTASDVFAFAIIILECLTWKNAYNEKQFKYPSKIIGFVRNGNRLPIDIDNDDINNLIEDMWKQESQYRPNINTVVDRLIKIYNEFN</sequence>
<dbReference type="PANTHER" id="PTHR45756">
    <property type="entry name" value="PALMITOYLTRANSFERASE"/>
    <property type="match status" value="1"/>
</dbReference>
<dbReference type="Proteomes" id="UP000014680">
    <property type="component" value="Unassembled WGS sequence"/>
</dbReference>
<dbReference type="SUPFAM" id="SSF56112">
    <property type="entry name" value="Protein kinase-like (PK-like)"/>
    <property type="match status" value="1"/>
</dbReference>
<dbReference type="Gene3D" id="3.80.10.10">
    <property type="entry name" value="Ribonuclease Inhibitor"/>
    <property type="match status" value="1"/>
</dbReference>
<dbReference type="GO" id="GO:0005524">
    <property type="term" value="F:ATP binding"/>
    <property type="evidence" value="ECO:0007669"/>
    <property type="project" value="InterPro"/>
</dbReference>
<dbReference type="VEuPathDB" id="AmoebaDB:EIN_208490"/>
<dbReference type="Pfam" id="PF13306">
    <property type="entry name" value="LRR_5"/>
    <property type="match status" value="1"/>
</dbReference>
<dbReference type="Gene3D" id="1.10.510.10">
    <property type="entry name" value="Transferase(Phosphotransferase) domain 1"/>
    <property type="match status" value="1"/>
</dbReference>
<dbReference type="AlphaFoldDB" id="L7FNB8"/>
<keyword evidence="2" id="KW-0675">Receptor</keyword>
<dbReference type="PANTHER" id="PTHR45756:SF1">
    <property type="entry name" value="PROTEIN KINASE DOMAIN CONTAINING PROTEIN"/>
    <property type="match status" value="1"/>
</dbReference>
<feature type="domain" description="Protein kinase" evidence="1">
    <location>
        <begin position="168"/>
        <end position="492"/>
    </location>
</feature>
<reference evidence="2 3" key="1">
    <citation type="submission" date="2012-10" db="EMBL/GenBank/DDBJ databases">
        <authorList>
            <person name="Zafar N."/>
            <person name="Inman J."/>
            <person name="Hall N."/>
            <person name="Lorenzi H."/>
            <person name="Caler E."/>
        </authorList>
    </citation>
    <scope>NUCLEOTIDE SEQUENCE [LARGE SCALE GENOMIC DNA]</scope>
    <source>
        <strain evidence="2 3">IP1</strain>
    </source>
</reference>
<dbReference type="PROSITE" id="PS50011">
    <property type="entry name" value="PROTEIN_KINASE_DOM"/>
    <property type="match status" value="1"/>
</dbReference>
<dbReference type="GO" id="GO:0004672">
    <property type="term" value="F:protein kinase activity"/>
    <property type="evidence" value="ECO:0007669"/>
    <property type="project" value="InterPro"/>
</dbReference>
<dbReference type="InterPro" id="IPR011009">
    <property type="entry name" value="Kinase-like_dom_sf"/>
</dbReference>
<dbReference type="KEGG" id="eiv:EIN_208490"/>
<dbReference type="InterPro" id="IPR000719">
    <property type="entry name" value="Prot_kinase_dom"/>
</dbReference>
<dbReference type="GeneID" id="14893483"/>
<dbReference type="InterPro" id="IPR001245">
    <property type="entry name" value="Ser-Thr/Tyr_kinase_cat_dom"/>
</dbReference>